<proteinExistence type="predicted"/>
<comment type="caution">
    <text evidence="2">The sequence shown here is derived from an EMBL/GenBank/DDBJ whole genome shotgun (WGS) entry which is preliminary data.</text>
</comment>
<gene>
    <name evidence="2" type="ORF">GCM10022380_27060</name>
</gene>
<sequence>MAACRAGREDPPDHAARRDPEAPVGLAVQVVAALVGPVARAGPVVRAVRVGRRRHSRPPNVPRRSLPRLAAAS</sequence>
<evidence type="ECO:0000313" key="2">
    <source>
        <dbReference type="EMBL" id="GAA3808092.1"/>
    </source>
</evidence>
<accession>A0ABP7I6G0</accession>
<feature type="region of interest" description="Disordered" evidence="1">
    <location>
        <begin position="50"/>
        <end position="73"/>
    </location>
</feature>
<organism evidence="2 3">
    <name type="scientific">Amycolatopsis tucumanensis</name>
    <dbReference type="NCBI Taxonomy" id="401106"/>
    <lineage>
        <taxon>Bacteria</taxon>
        <taxon>Bacillati</taxon>
        <taxon>Actinomycetota</taxon>
        <taxon>Actinomycetes</taxon>
        <taxon>Pseudonocardiales</taxon>
        <taxon>Pseudonocardiaceae</taxon>
        <taxon>Amycolatopsis</taxon>
    </lineage>
</organism>
<dbReference type="EMBL" id="BAABCM010000003">
    <property type="protein sequence ID" value="GAA3808092.1"/>
    <property type="molecule type" value="Genomic_DNA"/>
</dbReference>
<protein>
    <submittedName>
        <fullName evidence="2">Uncharacterized protein</fullName>
    </submittedName>
</protein>
<dbReference type="Proteomes" id="UP001501624">
    <property type="component" value="Unassembled WGS sequence"/>
</dbReference>
<feature type="region of interest" description="Disordered" evidence="1">
    <location>
        <begin position="1"/>
        <end position="21"/>
    </location>
</feature>
<keyword evidence="3" id="KW-1185">Reference proteome</keyword>
<name>A0ABP7I6G0_9PSEU</name>
<evidence type="ECO:0000313" key="3">
    <source>
        <dbReference type="Proteomes" id="UP001501624"/>
    </source>
</evidence>
<evidence type="ECO:0000256" key="1">
    <source>
        <dbReference type="SAM" id="MobiDB-lite"/>
    </source>
</evidence>
<reference evidence="3" key="1">
    <citation type="journal article" date="2019" name="Int. J. Syst. Evol. Microbiol.">
        <title>The Global Catalogue of Microorganisms (GCM) 10K type strain sequencing project: providing services to taxonomists for standard genome sequencing and annotation.</title>
        <authorList>
            <consortium name="The Broad Institute Genomics Platform"/>
            <consortium name="The Broad Institute Genome Sequencing Center for Infectious Disease"/>
            <person name="Wu L."/>
            <person name="Ma J."/>
        </authorList>
    </citation>
    <scope>NUCLEOTIDE SEQUENCE [LARGE SCALE GENOMIC DNA]</scope>
    <source>
        <strain evidence="3">JCM 17017</strain>
    </source>
</reference>